<dbReference type="GO" id="GO:0000271">
    <property type="term" value="P:polysaccharide biosynthetic process"/>
    <property type="evidence" value="ECO:0007669"/>
    <property type="project" value="InterPro"/>
</dbReference>
<keyword evidence="1" id="KW-0560">Oxidoreductase</keyword>
<protein>
    <submittedName>
        <fullName evidence="5">Nucleotide sugar dehydrogenase</fullName>
    </submittedName>
</protein>
<dbReference type="OrthoDB" id="5193947at2"/>
<dbReference type="SMART" id="SM00984">
    <property type="entry name" value="UDPG_MGDP_dh_C"/>
    <property type="match status" value="1"/>
</dbReference>
<dbReference type="GO" id="GO:0051287">
    <property type="term" value="F:NAD binding"/>
    <property type="evidence" value="ECO:0007669"/>
    <property type="project" value="InterPro"/>
</dbReference>
<dbReference type="SUPFAM" id="SSF48179">
    <property type="entry name" value="6-phosphogluconate dehydrogenase C-terminal domain-like"/>
    <property type="match status" value="1"/>
</dbReference>
<comment type="similarity">
    <text evidence="3">Belongs to the UDP-glucose/GDP-mannose dehydrogenase family.</text>
</comment>
<evidence type="ECO:0000259" key="4">
    <source>
        <dbReference type="SMART" id="SM00984"/>
    </source>
</evidence>
<evidence type="ECO:0000313" key="6">
    <source>
        <dbReference type="Proteomes" id="UP000279275"/>
    </source>
</evidence>
<sequence>MHFNATTEDALSRQADADEYGLSDYRGHHANPDQRGRLAVIGQGYVGLPLSVRAAQAGYRCIGFDHDERRIALLREWISPIEDVSDDQIAAVSAADRYHPTARHEDLAGFDVAVIAVPTPLTAGVPDLSYVESAGRLVGKYLRPGALVILESTSYPGTTRTVLGRVLEEQSGLTAGSDFHLGYSPERIDPGNPHHRLDNTPKLVSGVDEWSLRAAERFYTDLVAEVVTVGRCEEAELAKTIENTFRAVNIGLVNELAEIAHAAGIDFAAAMDAAATKPFGFMAFRPGTGVGGHCVPVDPMFLAWWARQQKTGKPSEMIELADRINRSRPAYVAERVTQLLAEAGRAVAGARILLLGLAYKPGTGDLRESPAREVARLLYASGATVRAADPMVSDLEAVALDGIALVDANEDEAAAADVVVLATAHPAFDYAALVSSAATVLDCCGRLRGLGAQHVVQL</sequence>
<keyword evidence="6" id="KW-1185">Reference proteome</keyword>
<proteinExistence type="inferred from homology"/>
<dbReference type="Pfam" id="PF03720">
    <property type="entry name" value="UDPG_MGDP_dh_C"/>
    <property type="match status" value="1"/>
</dbReference>
<dbReference type="InterPro" id="IPR036291">
    <property type="entry name" value="NAD(P)-bd_dom_sf"/>
</dbReference>
<dbReference type="PIRSF" id="PIRSF000124">
    <property type="entry name" value="UDPglc_GDPman_dh"/>
    <property type="match status" value="1"/>
</dbReference>
<dbReference type="PIRSF" id="PIRSF500136">
    <property type="entry name" value="UDP_ManNAc_DH"/>
    <property type="match status" value="1"/>
</dbReference>
<dbReference type="SUPFAM" id="SSF52413">
    <property type="entry name" value="UDP-glucose/GDP-mannose dehydrogenase C-terminal domain"/>
    <property type="match status" value="1"/>
</dbReference>
<dbReference type="Gene3D" id="3.40.50.720">
    <property type="entry name" value="NAD(P)-binding Rossmann-like Domain"/>
    <property type="match status" value="2"/>
</dbReference>
<comment type="caution">
    <text evidence="5">The sequence shown here is derived from an EMBL/GenBank/DDBJ whole genome shotgun (WGS) entry which is preliminary data.</text>
</comment>
<dbReference type="InterPro" id="IPR014026">
    <property type="entry name" value="UDP-Glc/GDP-Man_DH_dimer"/>
</dbReference>
<dbReference type="Pfam" id="PF00984">
    <property type="entry name" value="UDPG_MGDP_dh"/>
    <property type="match status" value="1"/>
</dbReference>
<feature type="domain" description="UDP-glucose/GDP-mannose dehydrogenase C-terminal" evidence="4">
    <location>
        <begin position="353"/>
        <end position="449"/>
    </location>
</feature>
<dbReference type="InterPro" id="IPR001732">
    <property type="entry name" value="UDP-Glc/GDP-Man_DH_N"/>
</dbReference>
<keyword evidence="2" id="KW-0520">NAD</keyword>
<dbReference type="PANTHER" id="PTHR43491">
    <property type="entry name" value="UDP-N-ACETYL-D-MANNOSAMINE DEHYDROGENASE"/>
    <property type="match status" value="1"/>
</dbReference>
<accession>A0A3M2L362</accession>
<dbReference type="Proteomes" id="UP000279275">
    <property type="component" value="Unassembled WGS sequence"/>
</dbReference>
<dbReference type="InterPro" id="IPR014027">
    <property type="entry name" value="UDP-Glc/GDP-Man_DH_C"/>
</dbReference>
<dbReference type="InterPro" id="IPR008927">
    <property type="entry name" value="6-PGluconate_DH-like_C_sf"/>
</dbReference>
<evidence type="ECO:0000256" key="1">
    <source>
        <dbReference type="ARBA" id="ARBA00023002"/>
    </source>
</evidence>
<gene>
    <name evidence="5" type="ORF">EBN03_27875</name>
</gene>
<dbReference type="NCBIfam" id="TIGR03026">
    <property type="entry name" value="NDP-sugDHase"/>
    <property type="match status" value="1"/>
</dbReference>
<dbReference type="GO" id="GO:0016628">
    <property type="term" value="F:oxidoreductase activity, acting on the CH-CH group of donors, NAD or NADP as acceptor"/>
    <property type="evidence" value="ECO:0007669"/>
    <property type="project" value="InterPro"/>
</dbReference>
<dbReference type="InterPro" id="IPR028359">
    <property type="entry name" value="UDP_ManNAc/GlcNAc_DH"/>
</dbReference>
<dbReference type="InterPro" id="IPR017476">
    <property type="entry name" value="UDP-Glc/GDP-Man"/>
</dbReference>
<dbReference type="PANTHER" id="PTHR43491:SF1">
    <property type="entry name" value="UDP-N-ACETYL-D-MANNOSAMINE DEHYDROGENASE"/>
    <property type="match status" value="1"/>
</dbReference>
<reference evidence="5 6" key="1">
    <citation type="submission" date="2018-10" db="EMBL/GenBank/DDBJ databases">
        <title>Isolation from cow dung.</title>
        <authorList>
            <person name="Ling L."/>
        </authorList>
    </citation>
    <scope>NUCLEOTIDE SEQUENCE [LARGE SCALE GENOMIC DNA]</scope>
    <source>
        <strain evidence="5 6">NEAU-LL90</strain>
    </source>
</reference>
<name>A0A3M2L362_9NOCA</name>
<dbReference type="Pfam" id="PF03721">
    <property type="entry name" value="UDPG_MGDP_dh_N"/>
    <property type="match status" value="1"/>
</dbReference>
<dbReference type="EMBL" id="RFFH01000017">
    <property type="protein sequence ID" value="RMI28958.1"/>
    <property type="molecule type" value="Genomic_DNA"/>
</dbReference>
<dbReference type="GO" id="GO:0016616">
    <property type="term" value="F:oxidoreductase activity, acting on the CH-OH group of donors, NAD or NADP as acceptor"/>
    <property type="evidence" value="ECO:0007669"/>
    <property type="project" value="InterPro"/>
</dbReference>
<evidence type="ECO:0000256" key="3">
    <source>
        <dbReference type="PIRNR" id="PIRNR000124"/>
    </source>
</evidence>
<evidence type="ECO:0000313" key="5">
    <source>
        <dbReference type="EMBL" id="RMI28958.1"/>
    </source>
</evidence>
<dbReference type="SUPFAM" id="SSF51735">
    <property type="entry name" value="NAD(P)-binding Rossmann-fold domains"/>
    <property type="match status" value="1"/>
</dbReference>
<dbReference type="AlphaFoldDB" id="A0A3M2L362"/>
<dbReference type="InterPro" id="IPR036220">
    <property type="entry name" value="UDP-Glc/GDP-Man_DH_C_sf"/>
</dbReference>
<organism evidence="5 6">
    <name type="scientific">Nocardia stercoris</name>
    <dbReference type="NCBI Taxonomy" id="2483361"/>
    <lineage>
        <taxon>Bacteria</taxon>
        <taxon>Bacillati</taxon>
        <taxon>Actinomycetota</taxon>
        <taxon>Actinomycetes</taxon>
        <taxon>Mycobacteriales</taxon>
        <taxon>Nocardiaceae</taxon>
        <taxon>Nocardia</taxon>
    </lineage>
</organism>
<evidence type="ECO:0000256" key="2">
    <source>
        <dbReference type="ARBA" id="ARBA00023027"/>
    </source>
</evidence>